<sequence>MHKLFILSALLAVAVATPVGYGASFAYATVHSAPIAVAHDIHVPAAVSSSFRKDVIHKPVVTSYTVPKVVGSRPFVEKFVGHAPVYERTFVQPGPIVEKTLVEPATFTAPLLSHAAPLYYAQTW</sequence>
<gene>
    <name evidence="2" type="ORF">MELIAE_LOCUS1446</name>
</gene>
<dbReference type="EMBL" id="OV121132">
    <property type="protein sequence ID" value="CAH0547460.1"/>
    <property type="molecule type" value="Genomic_DNA"/>
</dbReference>
<protein>
    <submittedName>
        <fullName evidence="2">Uncharacterized protein</fullName>
    </submittedName>
</protein>
<evidence type="ECO:0000313" key="2">
    <source>
        <dbReference type="EMBL" id="CAH0547460.1"/>
    </source>
</evidence>
<accession>A0A9P0FCR4</accession>
<keyword evidence="3" id="KW-1185">Reference proteome</keyword>
<reference evidence="2" key="1">
    <citation type="submission" date="2021-12" db="EMBL/GenBank/DDBJ databases">
        <authorList>
            <person name="King R."/>
        </authorList>
    </citation>
    <scope>NUCLEOTIDE SEQUENCE</scope>
</reference>
<evidence type="ECO:0000256" key="1">
    <source>
        <dbReference type="SAM" id="SignalP"/>
    </source>
</evidence>
<dbReference type="AlphaFoldDB" id="A0A9P0FCR4"/>
<proteinExistence type="predicted"/>
<name>A0A9P0FCR4_BRAAE</name>
<dbReference type="Proteomes" id="UP001154078">
    <property type="component" value="Chromosome 1"/>
</dbReference>
<evidence type="ECO:0000313" key="3">
    <source>
        <dbReference type="Proteomes" id="UP001154078"/>
    </source>
</evidence>
<feature type="signal peptide" evidence="1">
    <location>
        <begin position="1"/>
        <end position="16"/>
    </location>
</feature>
<dbReference type="OrthoDB" id="6798312at2759"/>
<keyword evidence="1" id="KW-0732">Signal</keyword>
<feature type="chain" id="PRO_5040184563" evidence="1">
    <location>
        <begin position="17"/>
        <end position="124"/>
    </location>
</feature>
<organism evidence="2 3">
    <name type="scientific">Brassicogethes aeneus</name>
    <name type="common">Rape pollen beetle</name>
    <name type="synonym">Meligethes aeneus</name>
    <dbReference type="NCBI Taxonomy" id="1431903"/>
    <lineage>
        <taxon>Eukaryota</taxon>
        <taxon>Metazoa</taxon>
        <taxon>Ecdysozoa</taxon>
        <taxon>Arthropoda</taxon>
        <taxon>Hexapoda</taxon>
        <taxon>Insecta</taxon>
        <taxon>Pterygota</taxon>
        <taxon>Neoptera</taxon>
        <taxon>Endopterygota</taxon>
        <taxon>Coleoptera</taxon>
        <taxon>Polyphaga</taxon>
        <taxon>Cucujiformia</taxon>
        <taxon>Nitidulidae</taxon>
        <taxon>Meligethinae</taxon>
        <taxon>Brassicogethes</taxon>
    </lineage>
</organism>